<evidence type="ECO:0000256" key="1">
    <source>
        <dbReference type="SAM" id="MobiDB-lite"/>
    </source>
</evidence>
<reference evidence="2" key="1">
    <citation type="submission" date="2020-03" db="EMBL/GenBank/DDBJ databases">
        <authorList>
            <person name="Weist P."/>
        </authorList>
    </citation>
    <scope>NUCLEOTIDE SEQUENCE</scope>
</reference>
<protein>
    <submittedName>
        <fullName evidence="2">Uncharacterized protein</fullName>
    </submittedName>
</protein>
<organism evidence="2 3">
    <name type="scientific">Pleuronectes platessa</name>
    <name type="common">European plaice</name>
    <dbReference type="NCBI Taxonomy" id="8262"/>
    <lineage>
        <taxon>Eukaryota</taxon>
        <taxon>Metazoa</taxon>
        <taxon>Chordata</taxon>
        <taxon>Craniata</taxon>
        <taxon>Vertebrata</taxon>
        <taxon>Euteleostomi</taxon>
        <taxon>Actinopterygii</taxon>
        <taxon>Neopterygii</taxon>
        <taxon>Teleostei</taxon>
        <taxon>Neoteleostei</taxon>
        <taxon>Acanthomorphata</taxon>
        <taxon>Carangaria</taxon>
        <taxon>Pleuronectiformes</taxon>
        <taxon>Pleuronectoidei</taxon>
        <taxon>Pleuronectidae</taxon>
        <taxon>Pleuronectes</taxon>
    </lineage>
</organism>
<comment type="caution">
    <text evidence="2">The sequence shown here is derived from an EMBL/GenBank/DDBJ whole genome shotgun (WGS) entry which is preliminary data.</text>
</comment>
<proteinExistence type="predicted"/>
<dbReference type="AlphaFoldDB" id="A0A9N7V5Y6"/>
<feature type="region of interest" description="Disordered" evidence="1">
    <location>
        <begin position="1"/>
        <end position="26"/>
    </location>
</feature>
<sequence length="104" mass="11313">MEKVLHNKWASNTPTQGDTGPETQPKETVIGSMYDIQHAPLHDNTCSVTTTSLLCVVSTVAVFAREETQPVLLRNAAKNEGSGGYRETVNASSQEVCMIRTFVS</sequence>
<keyword evidence="3" id="KW-1185">Reference proteome</keyword>
<evidence type="ECO:0000313" key="2">
    <source>
        <dbReference type="EMBL" id="CAB1443421.1"/>
    </source>
</evidence>
<dbReference type="EMBL" id="CADEAL010003101">
    <property type="protein sequence ID" value="CAB1443421.1"/>
    <property type="molecule type" value="Genomic_DNA"/>
</dbReference>
<feature type="compositionally biased region" description="Polar residues" evidence="1">
    <location>
        <begin position="9"/>
        <end position="22"/>
    </location>
</feature>
<gene>
    <name evidence="2" type="ORF">PLEPLA_LOCUS31137</name>
</gene>
<evidence type="ECO:0000313" key="3">
    <source>
        <dbReference type="Proteomes" id="UP001153269"/>
    </source>
</evidence>
<dbReference type="Proteomes" id="UP001153269">
    <property type="component" value="Unassembled WGS sequence"/>
</dbReference>
<name>A0A9N7V5Y6_PLEPL</name>
<accession>A0A9N7V5Y6</accession>